<evidence type="ECO:0008006" key="2">
    <source>
        <dbReference type="Google" id="ProtNLM"/>
    </source>
</evidence>
<proteinExistence type="predicted"/>
<name>A0A6C0JWS9_9ZZZZ</name>
<dbReference type="AlphaFoldDB" id="A0A6C0JWS9"/>
<protein>
    <recommendedName>
        <fullName evidence="2">Methyltransferase</fullName>
    </recommendedName>
</protein>
<accession>A0A6C0JWS9</accession>
<sequence length="224" mass="26288">MGDISTNKIYELGTKYETDKVTHHEYHPIYDFFLKQFYNTSGAMLEIGVQHGNSLNMWLELFTNAHIFGMDIDKEYSGERYSIIKGDQSKSDDLQNLCNIISHKGLFFINDDGSHIPEHQLLTFNTLFPSLEDGGVYIIEDIETSYWTKNGLYGYETHYGYKHPNSIIEIFKEVADSVNSEFSGQRQNRVMHHHMIGSITFSRNCIIIVKQTRPHRYYRYWYNL</sequence>
<dbReference type="InterPro" id="IPR029063">
    <property type="entry name" value="SAM-dependent_MTases_sf"/>
</dbReference>
<organism evidence="1">
    <name type="scientific">viral metagenome</name>
    <dbReference type="NCBI Taxonomy" id="1070528"/>
    <lineage>
        <taxon>unclassified sequences</taxon>
        <taxon>metagenomes</taxon>
        <taxon>organismal metagenomes</taxon>
    </lineage>
</organism>
<dbReference type="EMBL" id="MN740751">
    <property type="protein sequence ID" value="QHU10215.1"/>
    <property type="molecule type" value="Genomic_DNA"/>
</dbReference>
<dbReference type="Gene3D" id="3.40.50.150">
    <property type="entry name" value="Vaccinia Virus protein VP39"/>
    <property type="match status" value="1"/>
</dbReference>
<reference evidence="1" key="1">
    <citation type="journal article" date="2020" name="Nature">
        <title>Giant virus diversity and host interactions through global metagenomics.</title>
        <authorList>
            <person name="Schulz F."/>
            <person name="Roux S."/>
            <person name="Paez-Espino D."/>
            <person name="Jungbluth S."/>
            <person name="Walsh D.A."/>
            <person name="Denef V.J."/>
            <person name="McMahon K.D."/>
            <person name="Konstantinidis K.T."/>
            <person name="Eloe-Fadrosh E.A."/>
            <person name="Kyrpides N.C."/>
            <person name="Woyke T."/>
        </authorList>
    </citation>
    <scope>NUCLEOTIDE SEQUENCE</scope>
    <source>
        <strain evidence="1">GVMAG-S-1101164-67</strain>
    </source>
</reference>
<dbReference type="SUPFAM" id="SSF53335">
    <property type="entry name" value="S-adenosyl-L-methionine-dependent methyltransferases"/>
    <property type="match status" value="1"/>
</dbReference>
<evidence type="ECO:0000313" key="1">
    <source>
        <dbReference type="EMBL" id="QHU10215.1"/>
    </source>
</evidence>